<gene>
    <name evidence="2" type="ORF">V6N11_068024</name>
</gene>
<accession>A0ABR2SST0</accession>
<sequence>MPEPAQSVQSIPHESSPFGPWMGVERRQRRAIKKQTDSRVDTLNSPIVASRFNPIFEDDVRDQAAFGDVTAPPQTTPLISKGKKPVPQSAKAPKHKSATSVRKPITVIHNASKLRLASHASSSRSTPAIPHISKPPNRSNHSVVVISENDEPSMATLQMQHNPMQHDVIPHQQHSTDPPNINGGCIHPSNPSMTPVECMVISFDQEVVSTPTTSV</sequence>
<reference evidence="2 3" key="1">
    <citation type="journal article" date="2024" name="G3 (Bethesda)">
        <title>Genome assembly of Hibiscus sabdariffa L. provides insights into metabolisms of medicinal natural products.</title>
        <authorList>
            <person name="Kim T."/>
        </authorList>
    </citation>
    <scope>NUCLEOTIDE SEQUENCE [LARGE SCALE GENOMIC DNA]</scope>
    <source>
        <strain evidence="2">TK-2024</strain>
        <tissue evidence="2">Old leaves</tissue>
    </source>
</reference>
<feature type="region of interest" description="Disordered" evidence="1">
    <location>
        <begin position="1"/>
        <end position="39"/>
    </location>
</feature>
<protein>
    <submittedName>
        <fullName evidence="2">Uncharacterized protein</fullName>
    </submittedName>
</protein>
<dbReference type="Proteomes" id="UP001396334">
    <property type="component" value="Unassembled WGS sequence"/>
</dbReference>
<organism evidence="2 3">
    <name type="scientific">Hibiscus sabdariffa</name>
    <name type="common">roselle</name>
    <dbReference type="NCBI Taxonomy" id="183260"/>
    <lineage>
        <taxon>Eukaryota</taxon>
        <taxon>Viridiplantae</taxon>
        <taxon>Streptophyta</taxon>
        <taxon>Embryophyta</taxon>
        <taxon>Tracheophyta</taxon>
        <taxon>Spermatophyta</taxon>
        <taxon>Magnoliopsida</taxon>
        <taxon>eudicotyledons</taxon>
        <taxon>Gunneridae</taxon>
        <taxon>Pentapetalae</taxon>
        <taxon>rosids</taxon>
        <taxon>malvids</taxon>
        <taxon>Malvales</taxon>
        <taxon>Malvaceae</taxon>
        <taxon>Malvoideae</taxon>
        <taxon>Hibiscus</taxon>
    </lineage>
</organism>
<proteinExistence type="predicted"/>
<evidence type="ECO:0000256" key="1">
    <source>
        <dbReference type="SAM" id="MobiDB-lite"/>
    </source>
</evidence>
<feature type="compositionally biased region" description="Low complexity" evidence="1">
    <location>
        <begin position="116"/>
        <end position="125"/>
    </location>
</feature>
<feature type="region of interest" description="Disordered" evidence="1">
    <location>
        <begin position="116"/>
        <end position="140"/>
    </location>
</feature>
<evidence type="ECO:0000313" key="3">
    <source>
        <dbReference type="Proteomes" id="UP001396334"/>
    </source>
</evidence>
<keyword evidence="3" id="KW-1185">Reference proteome</keyword>
<dbReference type="EMBL" id="JBBPBN010000012">
    <property type="protein sequence ID" value="KAK9028214.1"/>
    <property type="molecule type" value="Genomic_DNA"/>
</dbReference>
<comment type="caution">
    <text evidence="2">The sequence shown here is derived from an EMBL/GenBank/DDBJ whole genome shotgun (WGS) entry which is preliminary data.</text>
</comment>
<evidence type="ECO:0000313" key="2">
    <source>
        <dbReference type="EMBL" id="KAK9028214.1"/>
    </source>
</evidence>
<feature type="compositionally biased region" description="Polar residues" evidence="1">
    <location>
        <begin position="1"/>
        <end position="13"/>
    </location>
</feature>
<feature type="region of interest" description="Disordered" evidence="1">
    <location>
        <begin position="67"/>
        <end position="100"/>
    </location>
</feature>
<name>A0ABR2SST0_9ROSI</name>